<keyword evidence="9" id="KW-1185">Reference proteome</keyword>
<dbReference type="CDD" id="cd01561">
    <property type="entry name" value="CBS_like"/>
    <property type="match status" value="1"/>
</dbReference>
<reference evidence="8" key="1">
    <citation type="submission" date="2022-11" db="EMBL/GenBank/DDBJ databases">
        <title>WGS of Natronobacillus azotifigens 24KS-1, an anaerobic diazotrophic haloalkaliphile from soda-rich habitats.</title>
        <authorList>
            <person name="Sorokin D.Y."/>
            <person name="Merkel A.Y."/>
        </authorList>
    </citation>
    <scope>NUCLEOTIDE SEQUENCE</scope>
    <source>
        <strain evidence="8">24KS-1</strain>
    </source>
</reference>
<proteinExistence type="inferred from homology"/>
<feature type="domain" description="Tryptophan synthase beta chain-like PALP" evidence="7">
    <location>
        <begin position="8"/>
        <end position="292"/>
    </location>
</feature>
<comment type="cofactor">
    <cofactor evidence="1">
        <name>pyridoxal 5'-phosphate</name>
        <dbReference type="ChEBI" id="CHEBI:597326"/>
    </cofactor>
</comment>
<evidence type="ECO:0000259" key="7">
    <source>
        <dbReference type="Pfam" id="PF00291"/>
    </source>
</evidence>
<evidence type="ECO:0000256" key="1">
    <source>
        <dbReference type="ARBA" id="ARBA00001933"/>
    </source>
</evidence>
<sequence>MAIYSGIQSLIGHTPLFKITRIPLPNDVNVYVKLEAFNPGGSVKDRLGQELIEEALKAGKISKRGTIIEPTAGNTGIGIALAAIGTELNVIFVVPEKFSQEKQLLMRALGAEIVTTPTEEGMTGAIEKTKSLLKEIPDSYSPAQFENEANPNAYYKTLAPELYDELNGDINIFIAGAGTGGTFTGTARYLKEQDPTIKTVIVEPEGSILNGGLPGSHRTEGIGLEFIPEYMNKKHFDAIHTISDDQAFSRVKELAEKEGLLVGSSSGAVFAAVIKEAEKAKSGSNIVTIFPDSSERYLSKHIYDGGI</sequence>
<dbReference type="Proteomes" id="UP001084197">
    <property type="component" value="Unassembled WGS sequence"/>
</dbReference>
<name>A0A9J6R8X0_9BACI</name>
<comment type="caution">
    <text evidence="8">The sequence shown here is derived from an EMBL/GenBank/DDBJ whole genome shotgun (WGS) entry which is preliminary data.</text>
</comment>
<dbReference type="RefSeq" id="WP_268778766.1">
    <property type="nucleotide sequence ID" value="NZ_JAPRAT010000002.1"/>
</dbReference>
<dbReference type="SUPFAM" id="SSF53686">
    <property type="entry name" value="Tryptophan synthase beta subunit-like PLP-dependent enzymes"/>
    <property type="match status" value="1"/>
</dbReference>
<evidence type="ECO:0000256" key="3">
    <source>
        <dbReference type="ARBA" id="ARBA00022605"/>
    </source>
</evidence>
<keyword evidence="6" id="KW-0198">Cysteine biosynthesis</keyword>
<dbReference type="FunFam" id="3.40.50.1100:FF:000118">
    <property type="entry name" value="Related to CYS4-cystathionine beta-synthase"/>
    <property type="match status" value="1"/>
</dbReference>
<dbReference type="FunFam" id="3.40.50.1100:FF:000016">
    <property type="entry name" value="Cysteine synthase A"/>
    <property type="match status" value="1"/>
</dbReference>
<dbReference type="Gene3D" id="3.40.50.1100">
    <property type="match status" value="2"/>
</dbReference>
<dbReference type="Pfam" id="PF00291">
    <property type="entry name" value="PALP"/>
    <property type="match status" value="1"/>
</dbReference>
<dbReference type="PROSITE" id="PS00901">
    <property type="entry name" value="CYS_SYNTHASE"/>
    <property type="match status" value="1"/>
</dbReference>
<evidence type="ECO:0000256" key="5">
    <source>
        <dbReference type="ARBA" id="ARBA00022898"/>
    </source>
</evidence>
<dbReference type="EMBL" id="JAPRAT010000002">
    <property type="protein sequence ID" value="MCZ0701999.1"/>
    <property type="molecule type" value="Genomic_DNA"/>
</dbReference>
<evidence type="ECO:0000256" key="6">
    <source>
        <dbReference type="ARBA" id="ARBA00023192"/>
    </source>
</evidence>
<keyword evidence="3" id="KW-0028">Amino-acid biosynthesis</keyword>
<dbReference type="InterPro" id="IPR001926">
    <property type="entry name" value="TrpB-like_PALP"/>
</dbReference>
<evidence type="ECO:0000256" key="4">
    <source>
        <dbReference type="ARBA" id="ARBA00022679"/>
    </source>
</evidence>
<keyword evidence="5" id="KW-0663">Pyridoxal phosphate</keyword>
<dbReference type="PANTHER" id="PTHR10314">
    <property type="entry name" value="CYSTATHIONINE BETA-SYNTHASE"/>
    <property type="match status" value="1"/>
</dbReference>
<evidence type="ECO:0000313" key="9">
    <source>
        <dbReference type="Proteomes" id="UP001084197"/>
    </source>
</evidence>
<evidence type="ECO:0000313" key="8">
    <source>
        <dbReference type="EMBL" id="MCZ0701999.1"/>
    </source>
</evidence>
<gene>
    <name evidence="8" type="ORF">OWO01_02090</name>
</gene>
<accession>A0A9J6R8X0</accession>
<protein>
    <submittedName>
        <fullName evidence="8">Cysteine synthase family protein</fullName>
    </submittedName>
</protein>
<organism evidence="8 9">
    <name type="scientific">Natronobacillus azotifigens</name>
    <dbReference type="NCBI Taxonomy" id="472978"/>
    <lineage>
        <taxon>Bacteria</taxon>
        <taxon>Bacillati</taxon>
        <taxon>Bacillota</taxon>
        <taxon>Bacilli</taxon>
        <taxon>Bacillales</taxon>
        <taxon>Bacillaceae</taxon>
        <taxon>Natronobacillus</taxon>
    </lineage>
</organism>
<keyword evidence="4" id="KW-0808">Transferase</keyword>
<dbReference type="InterPro" id="IPR001216">
    <property type="entry name" value="P-phosphate_BS"/>
</dbReference>
<dbReference type="GO" id="GO:0016765">
    <property type="term" value="F:transferase activity, transferring alkyl or aryl (other than methyl) groups"/>
    <property type="evidence" value="ECO:0007669"/>
    <property type="project" value="UniProtKB-ARBA"/>
</dbReference>
<dbReference type="GO" id="GO:0006535">
    <property type="term" value="P:cysteine biosynthetic process from serine"/>
    <property type="evidence" value="ECO:0007669"/>
    <property type="project" value="InterPro"/>
</dbReference>
<dbReference type="InterPro" id="IPR050214">
    <property type="entry name" value="Cys_Synth/Cystath_Beta-Synth"/>
</dbReference>
<dbReference type="InterPro" id="IPR036052">
    <property type="entry name" value="TrpB-like_PALP_sf"/>
</dbReference>
<dbReference type="AlphaFoldDB" id="A0A9J6R8X0"/>
<comment type="similarity">
    <text evidence="2">Belongs to the cysteine synthase/cystathionine beta-synthase family.</text>
</comment>
<evidence type="ECO:0000256" key="2">
    <source>
        <dbReference type="ARBA" id="ARBA00007103"/>
    </source>
</evidence>